<feature type="compositionally biased region" description="Basic and acidic residues" evidence="1">
    <location>
        <begin position="277"/>
        <end position="287"/>
    </location>
</feature>
<keyword evidence="4" id="KW-1185">Reference proteome</keyword>
<name>R7Z5J1_CONA1</name>
<dbReference type="SMART" id="SM00382">
    <property type="entry name" value="AAA"/>
    <property type="match status" value="1"/>
</dbReference>
<feature type="domain" description="AAA+ ATPase" evidence="2">
    <location>
        <begin position="804"/>
        <end position="928"/>
    </location>
</feature>
<feature type="compositionally biased region" description="Basic and acidic residues" evidence="1">
    <location>
        <begin position="178"/>
        <end position="189"/>
    </location>
</feature>
<feature type="region of interest" description="Disordered" evidence="1">
    <location>
        <begin position="166"/>
        <end position="197"/>
    </location>
</feature>
<dbReference type="EMBL" id="JH767608">
    <property type="protein sequence ID" value="EON69176.1"/>
    <property type="molecule type" value="Genomic_DNA"/>
</dbReference>
<dbReference type="InterPro" id="IPR003959">
    <property type="entry name" value="ATPase_AAA_core"/>
</dbReference>
<organism evidence="3 4">
    <name type="scientific">Coniosporium apollinis (strain CBS 100218)</name>
    <name type="common">Rock-inhabiting black yeast</name>
    <dbReference type="NCBI Taxonomy" id="1168221"/>
    <lineage>
        <taxon>Eukaryota</taxon>
        <taxon>Fungi</taxon>
        <taxon>Dikarya</taxon>
        <taxon>Ascomycota</taxon>
        <taxon>Pezizomycotina</taxon>
        <taxon>Dothideomycetes</taxon>
        <taxon>Dothideomycetes incertae sedis</taxon>
        <taxon>Coniosporium</taxon>
    </lineage>
</organism>
<dbReference type="InterPro" id="IPR003593">
    <property type="entry name" value="AAA+_ATPase"/>
</dbReference>
<reference evidence="4" key="1">
    <citation type="submission" date="2012-06" db="EMBL/GenBank/DDBJ databases">
        <title>The genome sequence of Coniosporium apollinis CBS 100218.</title>
        <authorList>
            <consortium name="The Broad Institute Genome Sequencing Platform"/>
            <person name="Cuomo C."/>
            <person name="Gorbushina A."/>
            <person name="Noack S."/>
            <person name="Walker B."/>
            <person name="Young S.K."/>
            <person name="Zeng Q."/>
            <person name="Gargeya S."/>
            <person name="Fitzgerald M."/>
            <person name="Haas B."/>
            <person name="Abouelleil A."/>
            <person name="Alvarado L."/>
            <person name="Arachchi H.M."/>
            <person name="Berlin A.M."/>
            <person name="Chapman S.B."/>
            <person name="Goldberg J."/>
            <person name="Griggs A."/>
            <person name="Gujja S."/>
            <person name="Hansen M."/>
            <person name="Howarth C."/>
            <person name="Imamovic A."/>
            <person name="Larimer J."/>
            <person name="McCowan C."/>
            <person name="Montmayeur A."/>
            <person name="Murphy C."/>
            <person name="Neiman D."/>
            <person name="Pearson M."/>
            <person name="Priest M."/>
            <person name="Roberts A."/>
            <person name="Saif S."/>
            <person name="Shea T."/>
            <person name="Sisk P."/>
            <person name="Sykes S."/>
            <person name="Wortman J."/>
            <person name="Nusbaum C."/>
            <person name="Birren B."/>
        </authorList>
    </citation>
    <scope>NUCLEOTIDE SEQUENCE [LARGE SCALE GENOMIC DNA]</scope>
    <source>
        <strain evidence="4">CBS 100218</strain>
    </source>
</reference>
<dbReference type="Pfam" id="PF23232">
    <property type="entry name" value="AAA_lid_13"/>
    <property type="match status" value="1"/>
</dbReference>
<dbReference type="AlphaFoldDB" id="R7Z5J1"/>
<evidence type="ECO:0000313" key="4">
    <source>
        <dbReference type="Proteomes" id="UP000016924"/>
    </source>
</evidence>
<feature type="region of interest" description="Disordered" evidence="1">
    <location>
        <begin position="255"/>
        <end position="298"/>
    </location>
</feature>
<dbReference type="RefSeq" id="XP_007784493.1">
    <property type="nucleotide sequence ID" value="XM_007786303.1"/>
</dbReference>
<gene>
    <name evidence="3" type="ORF">W97_08534</name>
</gene>
<dbReference type="Pfam" id="PF00004">
    <property type="entry name" value="AAA"/>
    <property type="match status" value="1"/>
</dbReference>
<dbReference type="SUPFAM" id="SSF52540">
    <property type="entry name" value="P-loop containing nucleoside triphosphate hydrolases"/>
    <property type="match status" value="1"/>
</dbReference>
<dbReference type="PANTHER" id="PTHR46411">
    <property type="entry name" value="FAMILY ATPASE, PUTATIVE-RELATED"/>
    <property type="match status" value="1"/>
</dbReference>
<evidence type="ECO:0000259" key="2">
    <source>
        <dbReference type="SMART" id="SM00382"/>
    </source>
</evidence>
<feature type="region of interest" description="Disordered" evidence="1">
    <location>
        <begin position="25"/>
        <end position="46"/>
    </location>
</feature>
<dbReference type="GO" id="GO:0016887">
    <property type="term" value="F:ATP hydrolysis activity"/>
    <property type="evidence" value="ECO:0007669"/>
    <property type="project" value="InterPro"/>
</dbReference>
<dbReference type="OrthoDB" id="10042665at2759"/>
<dbReference type="STRING" id="1168221.R7Z5J1"/>
<protein>
    <recommendedName>
        <fullName evidence="2">AAA+ ATPase domain-containing protein</fullName>
    </recommendedName>
</protein>
<dbReference type="InterPro" id="IPR056599">
    <property type="entry name" value="AAA_lid_fung"/>
</dbReference>
<dbReference type="OMA" id="SWRNEIC"/>
<dbReference type="Proteomes" id="UP000016924">
    <property type="component" value="Unassembled WGS sequence"/>
</dbReference>
<dbReference type="eggNOG" id="KOG0742">
    <property type="taxonomic scope" value="Eukaryota"/>
</dbReference>
<dbReference type="InterPro" id="IPR027417">
    <property type="entry name" value="P-loop_NTPase"/>
</dbReference>
<dbReference type="HOGENOM" id="CLU_004471_4_7_1"/>
<feature type="region of interest" description="Disordered" evidence="1">
    <location>
        <begin position="74"/>
        <end position="110"/>
    </location>
</feature>
<dbReference type="GO" id="GO:0005524">
    <property type="term" value="F:ATP binding"/>
    <property type="evidence" value="ECO:0007669"/>
    <property type="project" value="InterPro"/>
</dbReference>
<evidence type="ECO:0000313" key="3">
    <source>
        <dbReference type="EMBL" id="EON69176.1"/>
    </source>
</evidence>
<evidence type="ECO:0000256" key="1">
    <source>
        <dbReference type="SAM" id="MobiDB-lite"/>
    </source>
</evidence>
<dbReference type="Gene3D" id="3.40.50.300">
    <property type="entry name" value="P-loop containing nucleotide triphosphate hydrolases"/>
    <property type="match status" value="1"/>
</dbReference>
<proteinExistence type="predicted"/>
<dbReference type="GeneID" id="19905845"/>
<accession>R7Z5J1</accession>
<dbReference type="PANTHER" id="PTHR46411:SF2">
    <property type="entry name" value="AAA+ ATPASE DOMAIN-CONTAINING PROTEIN"/>
    <property type="match status" value="1"/>
</dbReference>
<sequence>MYHQTVDLLKGSFIKSSHNAAEFRSSFDDRAHNAPNARYHEPRDPIEQLNRARQLDSHRPVSMPRTFLRTIEDVLSEKDQERDKTAKHPFENERNQRGATDHTISQDRTADAEELVRRALSLMFQPKSETLPETDDPGAMSKERDEFINPVRRINDAYLRPSLLPQSIPEMQPAPSDKTPRETRLDGRKLGSRGKNIAFPGVPSAECRAVQYLRPPPLTCVAQASVPNSAKGRMNEHSEPRPIARHVARKGLNKHLTHKPLERAASPPDDEAWSTSSDREEPDEHPGIPEQDATHSSTTNYSIGWRDVVCLLIKKNPDVSDCALLKAVTAAQGRLDTSHDDQVPPQPTQHNAQYCILHRISCAAADGSLTIGQGQFQMIGQGQLPRIGEGRPYFVSDDEDVDHLRYHTHDFVPNIEVYVAQNPHLSFIVFKDYYCCDTEAPGSNRSGGNEPEPCSESVQIISVDLHHALLVVTGFSIRRELYPKLDEDKEIPGPYLWMFHEEEHIRTNLSHMPSNDRKQITVFLEYIRKHMHSEYAAVREMLANGLICDRYLEYIFMPGETIIEKNEEGDEAYDKTYLQSSWPVMKERSQPISGNEDESKLAMEISFYANTWKFDGHFSKATEGKSIVQPLVSDGTYLIRGMAAYPTRYAEEATKERLLRRGQMFWDCRFRRYVSYCGWNYNHNEYTNVRFMIDINTFRLTHPEADFFKESGRLRNDLESGAMEKDEPPNEEFLMLLPNSAFGFNMQEKQWIKLLVDYMLPVEWNKAAFRNLALDDETKELITALITNKIESEKSTDLMAGKGNGLIMLLHGGPGTGKTYTAEGVAELAEKPLYRVTCGDIGTNPIDVEKYLTKVLLLGKIWSCVVLLDEAEVFLQERNLEDLQRNALVSVFLRELEYYDGTLILTSNRVATFDEAFKSRIQLALRYESLQKGQRKQIWTNFIERLESFEAEKIDIEDLHAHLDDLSKYEMNGRQIRNAVTTARQLAKYKKRPVDFEALRHVISVSSKFDKYMKNVNEGLSDEDIAREDRIR</sequence>